<comment type="caution">
    <text evidence="2">The sequence shown here is derived from an EMBL/GenBank/DDBJ whole genome shotgun (WGS) entry which is preliminary data.</text>
</comment>
<evidence type="ECO:0000256" key="1">
    <source>
        <dbReference type="SAM" id="MobiDB-lite"/>
    </source>
</evidence>
<proteinExistence type="predicted"/>
<feature type="region of interest" description="Disordered" evidence="1">
    <location>
        <begin position="1"/>
        <end position="46"/>
    </location>
</feature>
<protein>
    <submittedName>
        <fullName evidence="2">Uncharacterized protein</fullName>
    </submittedName>
</protein>
<evidence type="ECO:0000313" key="2">
    <source>
        <dbReference type="EMBL" id="MCI01953.1"/>
    </source>
</evidence>
<name>A0A392NQ82_9FABA</name>
<dbReference type="Proteomes" id="UP000265520">
    <property type="component" value="Unassembled WGS sequence"/>
</dbReference>
<evidence type="ECO:0000313" key="3">
    <source>
        <dbReference type="Proteomes" id="UP000265520"/>
    </source>
</evidence>
<dbReference type="EMBL" id="LXQA010047654">
    <property type="protein sequence ID" value="MCI01953.1"/>
    <property type="molecule type" value="Genomic_DNA"/>
</dbReference>
<reference evidence="2 3" key="1">
    <citation type="journal article" date="2018" name="Front. Plant Sci.">
        <title>Red Clover (Trifolium pratense) and Zigzag Clover (T. medium) - A Picture of Genomic Similarities and Differences.</title>
        <authorList>
            <person name="Dluhosova J."/>
            <person name="Istvanek J."/>
            <person name="Nedelnik J."/>
            <person name="Repkova J."/>
        </authorList>
    </citation>
    <scope>NUCLEOTIDE SEQUENCE [LARGE SCALE GENOMIC DNA]</scope>
    <source>
        <strain evidence="3">cv. 10/8</strain>
        <tissue evidence="2">Leaf</tissue>
    </source>
</reference>
<keyword evidence="3" id="KW-1185">Reference proteome</keyword>
<dbReference type="AlphaFoldDB" id="A0A392NQ82"/>
<organism evidence="2 3">
    <name type="scientific">Trifolium medium</name>
    <dbReference type="NCBI Taxonomy" id="97028"/>
    <lineage>
        <taxon>Eukaryota</taxon>
        <taxon>Viridiplantae</taxon>
        <taxon>Streptophyta</taxon>
        <taxon>Embryophyta</taxon>
        <taxon>Tracheophyta</taxon>
        <taxon>Spermatophyta</taxon>
        <taxon>Magnoliopsida</taxon>
        <taxon>eudicotyledons</taxon>
        <taxon>Gunneridae</taxon>
        <taxon>Pentapetalae</taxon>
        <taxon>rosids</taxon>
        <taxon>fabids</taxon>
        <taxon>Fabales</taxon>
        <taxon>Fabaceae</taxon>
        <taxon>Papilionoideae</taxon>
        <taxon>50 kb inversion clade</taxon>
        <taxon>NPAAA clade</taxon>
        <taxon>Hologalegina</taxon>
        <taxon>IRL clade</taxon>
        <taxon>Trifolieae</taxon>
        <taxon>Trifolium</taxon>
    </lineage>
</organism>
<sequence>GAPNLNPSHQVIQPRSKVWPPDLGLESTDLPVVGNSPRSTSPHPVTHSSNFAVCLSHSSSESWILDSGASDT</sequence>
<accession>A0A392NQ82</accession>
<feature type="compositionally biased region" description="Polar residues" evidence="1">
    <location>
        <begin position="1"/>
        <end position="13"/>
    </location>
</feature>
<feature type="compositionally biased region" description="Polar residues" evidence="1">
    <location>
        <begin position="36"/>
        <end position="46"/>
    </location>
</feature>
<feature type="non-terminal residue" evidence="2">
    <location>
        <position position="1"/>
    </location>
</feature>